<feature type="compositionally biased region" description="Basic and acidic residues" evidence="1">
    <location>
        <begin position="462"/>
        <end position="506"/>
    </location>
</feature>
<evidence type="ECO:0000313" key="3">
    <source>
        <dbReference type="Proteomes" id="UP000799536"/>
    </source>
</evidence>
<feature type="compositionally biased region" description="Basic and acidic residues" evidence="1">
    <location>
        <begin position="204"/>
        <end position="233"/>
    </location>
</feature>
<dbReference type="GO" id="GO:0003729">
    <property type="term" value="F:mRNA binding"/>
    <property type="evidence" value="ECO:0007669"/>
    <property type="project" value="InterPro"/>
</dbReference>
<feature type="compositionally biased region" description="Polar residues" evidence="1">
    <location>
        <begin position="437"/>
        <end position="449"/>
    </location>
</feature>
<protein>
    <submittedName>
        <fullName evidence="2">Uncharacterized protein</fullName>
    </submittedName>
</protein>
<comment type="caution">
    <text evidence="2">The sequence shown here is derived from an EMBL/GenBank/DDBJ whole genome shotgun (WGS) entry which is preliminary data.</text>
</comment>
<dbReference type="Proteomes" id="UP000799536">
    <property type="component" value="Unassembled WGS sequence"/>
</dbReference>
<feature type="compositionally biased region" description="Polar residues" evidence="1">
    <location>
        <begin position="245"/>
        <end position="254"/>
    </location>
</feature>
<dbReference type="InterPro" id="IPR019416">
    <property type="entry name" value="NCBP3"/>
</dbReference>
<name>A0A9P4JM69_9PLEO</name>
<dbReference type="EMBL" id="ML994061">
    <property type="protein sequence ID" value="KAF2199699.1"/>
    <property type="molecule type" value="Genomic_DNA"/>
</dbReference>
<dbReference type="GO" id="GO:0000340">
    <property type="term" value="F:RNA 7-methylguanosine cap binding"/>
    <property type="evidence" value="ECO:0007669"/>
    <property type="project" value="InterPro"/>
</dbReference>
<evidence type="ECO:0000256" key="1">
    <source>
        <dbReference type="SAM" id="MobiDB-lite"/>
    </source>
</evidence>
<accession>A0A9P4JM69</accession>
<proteinExistence type="predicted"/>
<feature type="compositionally biased region" description="Basic and acidic residues" evidence="1">
    <location>
        <begin position="296"/>
        <end position="329"/>
    </location>
</feature>
<feature type="compositionally biased region" description="Basic residues" evidence="1">
    <location>
        <begin position="258"/>
        <end position="268"/>
    </location>
</feature>
<feature type="region of interest" description="Disordered" evidence="1">
    <location>
        <begin position="186"/>
        <end position="514"/>
    </location>
</feature>
<dbReference type="OrthoDB" id="422106at2759"/>
<dbReference type="PANTHER" id="PTHR16291">
    <property type="entry name" value="NUCLEAR CAP-BINDING PROTEIN SUBUNIT 3"/>
    <property type="match status" value="1"/>
</dbReference>
<evidence type="ECO:0000313" key="2">
    <source>
        <dbReference type="EMBL" id="KAF2199699.1"/>
    </source>
</evidence>
<dbReference type="GO" id="GO:0005634">
    <property type="term" value="C:nucleus"/>
    <property type="evidence" value="ECO:0007669"/>
    <property type="project" value="TreeGrafter"/>
</dbReference>
<sequence length="543" mass="60417">MDTNMVDADTMDMDIDIDLGVDEPIPASDEQQAANIDIAHGGTDFGMNSNAPTSQAVAAAYTADLPVPEAINIQGVDEFRPDDAKAYAKEHFNSSDFHRIVWVNDTSFNILYKTYEAAAAALRAYTSDEIIDPSSIPVENSRKAKPYSGKPEVELLVRQTNSGDVKRKDAHKYSRFYLLNPEFDPENERRENRNRSYGRLGGRGTDEDHSDYKVRRFDDREHDRRRNRDRADGFDNNMYDDSDRFSSTPNSVTEGRSPRRSRSSGRGRNRYDDDGYRGRFGGDSYRPKNSGNSRRTNGDLMDKINESHHGILRERSASPARDGDGRLGFDENGNPISHRGRGRSRSPNYRIRGNAAIRNNGRRNDPPRELIEHSNRNSALSSAHITNGGRSAFSSPTNGPRELLPNSPRELLSSTPSTNGKRELIGTSNGGRGLLGESSSASYSGTNGRQGFPHNTGLSNHRRTDATDESAHKRSLEDRITPKDGGPKKLSLEDRITPRDSDDMKIRGQAQGKNTEFKFLGQADLGTRIKGRGGSRKTAMDFD</sequence>
<gene>
    <name evidence="2" type="ORF">GQ43DRAFT_433180</name>
</gene>
<keyword evidence="3" id="KW-1185">Reference proteome</keyword>
<dbReference type="Pfam" id="PF10309">
    <property type="entry name" value="NCBP3"/>
    <property type="match status" value="1"/>
</dbReference>
<dbReference type="AlphaFoldDB" id="A0A9P4JM69"/>
<feature type="compositionally biased region" description="Basic and acidic residues" evidence="1">
    <location>
        <begin position="362"/>
        <end position="375"/>
    </location>
</feature>
<feature type="compositionally biased region" description="Low complexity" evidence="1">
    <location>
        <begin position="350"/>
        <end position="359"/>
    </location>
</feature>
<dbReference type="PANTHER" id="PTHR16291:SF0">
    <property type="entry name" value="NUCLEAR CAP-BINDING PROTEIN SUBUNIT 3"/>
    <property type="match status" value="1"/>
</dbReference>
<reference evidence="2" key="1">
    <citation type="journal article" date="2020" name="Stud. Mycol.">
        <title>101 Dothideomycetes genomes: a test case for predicting lifestyles and emergence of pathogens.</title>
        <authorList>
            <person name="Haridas S."/>
            <person name="Albert R."/>
            <person name="Binder M."/>
            <person name="Bloem J."/>
            <person name="Labutti K."/>
            <person name="Salamov A."/>
            <person name="Andreopoulos B."/>
            <person name="Baker S."/>
            <person name="Barry K."/>
            <person name="Bills G."/>
            <person name="Bluhm B."/>
            <person name="Cannon C."/>
            <person name="Castanera R."/>
            <person name="Culley D."/>
            <person name="Daum C."/>
            <person name="Ezra D."/>
            <person name="Gonzalez J."/>
            <person name="Henrissat B."/>
            <person name="Kuo A."/>
            <person name="Liang C."/>
            <person name="Lipzen A."/>
            <person name="Lutzoni F."/>
            <person name="Magnuson J."/>
            <person name="Mondo S."/>
            <person name="Nolan M."/>
            <person name="Ohm R."/>
            <person name="Pangilinan J."/>
            <person name="Park H.-J."/>
            <person name="Ramirez L."/>
            <person name="Alfaro M."/>
            <person name="Sun H."/>
            <person name="Tritt A."/>
            <person name="Yoshinaga Y."/>
            <person name="Zwiers L.-H."/>
            <person name="Turgeon B."/>
            <person name="Goodwin S."/>
            <person name="Spatafora J."/>
            <person name="Crous P."/>
            <person name="Grigoriev I."/>
        </authorList>
    </citation>
    <scope>NUCLEOTIDE SEQUENCE</scope>
    <source>
        <strain evidence="2">ATCC 74209</strain>
    </source>
</reference>
<organism evidence="2 3">
    <name type="scientific">Delitschia confertaspora ATCC 74209</name>
    <dbReference type="NCBI Taxonomy" id="1513339"/>
    <lineage>
        <taxon>Eukaryota</taxon>
        <taxon>Fungi</taxon>
        <taxon>Dikarya</taxon>
        <taxon>Ascomycota</taxon>
        <taxon>Pezizomycotina</taxon>
        <taxon>Dothideomycetes</taxon>
        <taxon>Pleosporomycetidae</taxon>
        <taxon>Pleosporales</taxon>
        <taxon>Delitschiaceae</taxon>
        <taxon>Delitschia</taxon>
    </lineage>
</organism>
<feature type="compositionally biased region" description="Polar residues" evidence="1">
    <location>
        <begin position="376"/>
        <end position="398"/>
    </location>
</feature>